<feature type="region of interest" description="Disordered" evidence="1">
    <location>
        <begin position="21"/>
        <end position="68"/>
    </location>
</feature>
<protein>
    <submittedName>
        <fullName evidence="2">Uncharacterized protein</fullName>
    </submittedName>
</protein>
<dbReference type="Gramene" id="PUZ64291">
    <property type="protein sequence ID" value="PUZ64291"/>
    <property type="gene ID" value="GQ55_3G132500"/>
</dbReference>
<organism evidence="2 3">
    <name type="scientific">Panicum hallii var. hallii</name>
    <dbReference type="NCBI Taxonomy" id="1504633"/>
    <lineage>
        <taxon>Eukaryota</taxon>
        <taxon>Viridiplantae</taxon>
        <taxon>Streptophyta</taxon>
        <taxon>Embryophyta</taxon>
        <taxon>Tracheophyta</taxon>
        <taxon>Spermatophyta</taxon>
        <taxon>Magnoliopsida</taxon>
        <taxon>Liliopsida</taxon>
        <taxon>Poales</taxon>
        <taxon>Poaceae</taxon>
        <taxon>PACMAD clade</taxon>
        <taxon>Panicoideae</taxon>
        <taxon>Panicodae</taxon>
        <taxon>Paniceae</taxon>
        <taxon>Panicinae</taxon>
        <taxon>Panicum</taxon>
        <taxon>Panicum sect. Panicum</taxon>
    </lineage>
</organism>
<proteinExistence type="predicted"/>
<dbReference type="AlphaFoldDB" id="A0A2T7E8Y5"/>
<dbReference type="Proteomes" id="UP000244336">
    <property type="component" value="Chromosome 3"/>
</dbReference>
<name>A0A2T7E8Y5_9POAL</name>
<evidence type="ECO:0000256" key="1">
    <source>
        <dbReference type="SAM" id="MobiDB-lite"/>
    </source>
</evidence>
<feature type="compositionally biased region" description="Low complexity" evidence="1">
    <location>
        <begin position="118"/>
        <end position="127"/>
    </location>
</feature>
<sequence length="162" mass="17410">MEASFGAGQVRSAMNDVEFLGPVWEPESPPFPRAGGPRGNLTRPASFPRGGSSPSLESGRISPPVATRERRAACSAPLLALPFHLRSSARRCRSASSSRRHPCSSLLPVGDAPPLPHPSASRSATAPSPRPPPPQPPRCLHFIFLLVIYEFFLSFSPILPRV</sequence>
<keyword evidence="3" id="KW-1185">Reference proteome</keyword>
<dbReference type="EMBL" id="CM009751">
    <property type="protein sequence ID" value="PUZ64291.1"/>
    <property type="molecule type" value="Genomic_DNA"/>
</dbReference>
<evidence type="ECO:0000313" key="3">
    <source>
        <dbReference type="Proteomes" id="UP000244336"/>
    </source>
</evidence>
<accession>A0A2T7E8Y5</accession>
<gene>
    <name evidence="2" type="ORF">GQ55_3G132500</name>
</gene>
<feature type="region of interest" description="Disordered" evidence="1">
    <location>
        <begin position="94"/>
        <end position="134"/>
    </location>
</feature>
<evidence type="ECO:0000313" key="2">
    <source>
        <dbReference type="EMBL" id="PUZ64291.1"/>
    </source>
</evidence>
<reference evidence="2 3" key="1">
    <citation type="submission" date="2018-04" db="EMBL/GenBank/DDBJ databases">
        <title>WGS assembly of Panicum hallii var. hallii HAL2.</title>
        <authorList>
            <person name="Lovell J."/>
            <person name="Jenkins J."/>
            <person name="Lowry D."/>
            <person name="Mamidi S."/>
            <person name="Sreedasyam A."/>
            <person name="Weng X."/>
            <person name="Barry K."/>
            <person name="Bonette J."/>
            <person name="Campitelli B."/>
            <person name="Daum C."/>
            <person name="Gordon S."/>
            <person name="Gould B."/>
            <person name="Lipzen A."/>
            <person name="MacQueen A."/>
            <person name="Palacio-Mejia J."/>
            <person name="Plott C."/>
            <person name="Shakirov E."/>
            <person name="Shu S."/>
            <person name="Yoshinaga Y."/>
            <person name="Zane M."/>
            <person name="Rokhsar D."/>
            <person name="Grimwood J."/>
            <person name="Schmutz J."/>
            <person name="Juenger T."/>
        </authorList>
    </citation>
    <scope>NUCLEOTIDE SEQUENCE [LARGE SCALE GENOMIC DNA]</scope>
    <source>
        <strain evidence="3">cv. HAL2</strain>
    </source>
</reference>